<dbReference type="NCBIfam" id="NF005507">
    <property type="entry name" value="PRK07119.1"/>
    <property type="match status" value="1"/>
</dbReference>
<gene>
    <name evidence="4" type="ORF">JW984_02165</name>
</gene>
<accession>A0A9D8PNE0</accession>
<dbReference type="InterPro" id="IPR009014">
    <property type="entry name" value="Transketo_C/PFOR_II"/>
</dbReference>
<dbReference type="InterPro" id="IPR002880">
    <property type="entry name" value="Pyrv_Fd/Flavodoxin_OxRdtase_N"/>
</dbReference>
<dbReference type="CDD" id="cd07034">
    <property type="entry name" value="TPP_PYR_PFOR_IOR-alpha_like"/>
    <property type="match status" value="1"/>
</dbReference>
<dbReference type="PANTHER" id="PTHR43088">
    <property type="entry name" value="SUBUNIT OF PYRUVATE:FLAVODOXIN OXIDOREDUCTASE-RELATED"/>
    <property type="match status" value="1"/>
</dbReference>
<reference evidence="4" key="1">
    <citation type="journal article" date="2021" name="Environ. Microbiol.">
        <title>Genomic characterization of three novel Desulfobacterota classes expand the metabolic and phylogenetic diversity of the phylum.</title>
        <authorList>
            <person name="Murphy C.L."/>
            <person name="Biggerstaff J."/>
            <person name="Eichhorn A."/>
            <person name="Ewing E."/>
            <person name="Shahan R."/>
            <person name="Soriano D."/>
            <person name="Stewart S."/>
            <person name="VanMol K."/>
            <person name="Walker R."/>
            <person name="Walters P."/>
            <person name="Elshahed M.S."/>
            <person name="Youssef N.H."/>
        </authorList>
    </citation>
    <scope>NUCLEOTIDE SEQUENCE</scope>
    <source>
        <strain evidence="4">Zod_Metabat.24</strain>
    </source>
</reference>
<dbReference type="InterPro" id="IPR052368">
    <property type="entry name" value="2-oxoacid_oxidoreductase"/>
</dbReference>
<dbReference type="InterPro" id="IPR033412">
    <property type="entry name" value="PFOR_II"/>
</dbReference>
<feature type="domain" description="Pyruvate:ferredoxin oxidoreductase core" evidence="3">
    <location>
        <begin position="264"/>
        <end position="357"/>
    </location>
</feature>
<dbReference type="Gene3D" id="3.40.50.970">
    <property type="match status" value="1"/>
</dbReference>
<reference evidence="4" key="2">
    <citation type="submission" date="2021-01" db="EMBL/GenBank/DDBJ databases">
        <authorList>
            <person name="Hahn C.R."/>
            <person name="Youssef N.H."/>
            <person name="Elshahed M."/>
        </authorList>
    </citation>
    <scope>NUCLEOTIDE SEQUENCE</scope>
    <source>
        <strain evidence="4">Zod_Metabat.24</strain>
    </source>
</reference>
<dbReference type="EMBL" id="JAFGIX010000010">
    <property type="protein sequence ID" value="MBN1571982.1"/>
    <property type="molecule type" value="Genomic_DNA"/>
</dbReference>
<dbReference type="InterPro" id="IPR029061">
    <property type="entry name" value="THDP-binding"/>
</dbReference>
<feature type="domain" description="Pyruvate flavodoxin/ferredoxin oxidoreductase pyrimidine binding" evidence="2">
    <location>
        <begin position="31"/>
        <end position="212"/>
    </location>
</feature>
<comment type="caution">
    <text evidence="4">The sequence shown here is derived from an EMBL/GenBank/DDBJ whole genome shotgun (WGS) entry which is preliminary data.</text>
</comment>
<evidence type="ECO:0000313" key="4">
    <source>
        <dbReference type="EMBL" id="MBN1571982.1"/>
    </source>
</evidence>
<evidence type="ECO:0000259" key="2">
    <source>
        <dbReference type="Pfam" id="PF01855"/>
    </source>
</evidence>
<evidence type="ECO:0000256" key="1">
    <source>
        <dbReference type="ARBA" id="ARBA00023002"/>
    </source>
</evidence>
<proteinExistence type="predicted"/>
<sequence length="371" mass="40796">MEGEAKDGGKQKVVRQKSSKKLMRGNTVVGEAAVRAGCTCYFGYPITPQNQLPEYMSRRLAEVKDGIFIQSESEISAINMVLGASAAGARAMTSSSSPGISLKQEGISFLCGDELPAVIVNMVRGGPGLGNISPAQSDYFQSTRGGGHGDYRVVVLAPASCQELADLTMEAFDISDYYRNPVIILADGMLGQMMEPVTFDNYKPRKLPKKDYTITGAKGRPSRIVCSLILNTQEMEEHNWKLMRKYQMITKKEVKCEEFMMDDAKLAVVAYGTAARIAKGGVKRARKEGLKVGLIRPITLWPFPSEVIRKWVKSVSLFFVFEMSAGQMVEDVELSLKGASEVYFYGRPGGVVPTPVELSRIISRQYLQKGL</sequence>
<dbReference type="PANTHER" id="PTHR43088:SF1">
    <property type="entry name" value="SUBUNIT OF PYRUVATE:FLAVODOXIN OXIDOREDUCTASE"/>
    <property type="match status" value="1"/>
</dbReference>
<dbReference type="Pfam" id="PF01855">
    <property type="entry name" value="POR_N"/>
    <property type="match status" value="1"/>
</dbReference>
<dbReference type="SUPFAM" id="SSF52518">
    <property type="entry name" value="Thiamin diphosphate-binding fold (THDP-binding)"/>
    <property type="match status" value="1"/>
</dbReference>
<dbReference type="Proteomes" id="UP000809273">
    <property type="component" value="Unassembled WGS sequence"/>
</dbReference>
<dbReference type="AlphaFoldDB" id="A0A9D8PNE0"/>
<keyword evidence="1" id="KW-0560">Oxidoreductase</keyword>
<evidence type="ECO:0000259" key="3">
    <source>
        <dbReference type="Pfam" id="PF17147"/>
    </source>
</evidence>
<dbReference type="Gene3D" id="3.40.50.920">
    <property type="match status" value="1"/>
</dbReference>
<organism evidence="4 5">
    <name type="scientific">Candidatus Zymogenus saltonus</name>
    <dbReference type="NCBI Taxonomy" id="2844893"/>
    <lineage>
        <taxon>Bacteria</taxon>
        <taxon>Deltaproteobacteria</taxon>
        <taxon>Candidatus Zymogenia</taxon>
        <taxon>Candidatus Zymogeniales</taxon>
        <taxon>Candidatus Zymogenaceae</taxon>
        <taxon>Candidatus Zymogenus</taxon>
    </lineage>
</organism>
<protein>
    <submittedName>
        <fullName evidence="4">3-methyl-2-oxobutanoate dehydrogenase subunit VorB</fullName>
    </submittedName>
</protein>
<dbReference type="GO" id="GO:0016491">
    <property type="term" value="F:oxidoreductase activity"/>
    <property type="evidence" value="ECO:0007669"/>
    <property type="project" value="UniProtKB-KW"/>
</dbReference>
<dbReference type="SUPFAM" id="SSF52922">
    <property type="entry name" value="TK C-terminal domain-like"/>
    <property type="match status" value="1"/>
</dbReference>
<evidence type="ECO:0000313" key="5">
    <source>
        <dbReference type="Proteomes" id="UP000809273"/>
    </source>
</evidence>
<name>A0A9D8PNE0_9DELT</name>
<dbReference type="Pfam" id="PF17147">
    <property type="entry name" value="PFOR_II"/>
    <property type="match status" value="1"/>
</dbReference>